<dbReference type="InterPro" id="IPR016194">
    <property type="entry name" value="SPOC-like_C_dom_sf"/>
</dbReference>
<name>A0A8D8RFK2_9HEMI</name>
<keyword evidence="2" id="KW-0547">Nucleotide-binding</keyword>
<dbReference type="Pfam" id="PF02735">
    <property type="entry name" value="Ku"/>
    <property type="match status" value="1"/>
</dbReference>
<keyword evidence="10" id="KW-0539">Nucleus</keyword>
<evidence type="ECO:0000256" key="5">
    <source>
        <dbReference type="ARBA" id="ARBA00022806"/>
    </source>
</evidence>
<keyword evidence="6" id="KW-0067">ATP-binding</keyword>
<dbReference type="GO" id="GO:0000723">
    <property type="term" value="P:telomere maintenance"/>
    <property type="evidence" value="ECO:0007669"/>
    <property type="project" value="TreeGrafter"/>
</dbReference>
<dbReference type="Gene3D" id="3.40.50.410">
    <property type="entry name" value="von Willebrand factor, type A domain"/>
    <property type="match status" value="1"/>
</dbReference>
<dbReference type="GO" id="GO:0003690">
    <property type="term" value="F:double-stranded DNA binding"/>
    <property type="evidence" value="ECO:0007669"/>
    <property type="project" value="TreeGrafter"/>
</dbReference>
<keyword evidence="5" id="KW-0347">Helicase</keyword>
<dbReference type="AlphaFoldDB" id="A0A8D8RFK2"/>
<dbReference type="InterPro" id="IPR036465">
    <property type="entry name" value="vWFA_dom_sf"/>
</dbReference>
<dbReference type="Gene3D" id="2.40.290.10">
    <property type="match status" value="1"/>
</dbReference>
<dbReference type="GO" id="GO:0016787">
    <property type="term" value="F:hydrolase activity"/>
    <property type="evidence" value="ECO:0007669"/>
    <property type="project" value="UniProtKB-KW"/>
</dbReference>
<dbReference type="GO" id="GO:0006310">
    <property type="term" value="P:DNA recombination"/>
    <property type="evidence" value="ECO:0007669"/>
    <property type="project" value="UniProtKB-KW"/>
</dbReference>
<evidence type="ECO:0000256" key="2">
    <source>
        <dbReference type="ARBA" id="ARBA00022741"/>
    </source>
</evidence>
<keyword evidence="9" id="KW-0234">DNA repair</keyword>
<keyword evidence="8" id="KW-0233">DNA recombination</keyword>
<proteinExistence type="predicted"/>
<keyword evidence="3" id="KW-0227">DNA damage</keyword>
<evidence type="ECO:0000259" key="11">
    <source>
        <dbReference type="SMART" id="SM00559"/>
    </source>
</evidence>
<evidence type="ECO:0000256" key="3">
    <source>
        <dbReference type="ARBA" id="ARBA00022763"/>
    </source>
</evidence>
<dbReference type="PANTHER" id="PTHR12604">
    <property type="entry name" value="KU AUTOANTIGEN DNA HELICASE"/>
    <property type="match status" value="1"/>
</dbReference>
<sequence length="530" mass="59248">MPPKKQKPKNLLILLVDVGPSNKDFEQGKACAFNIYKGKLFKEKSLDEIGLVIIGSEESENSSDISHISVAIQPAPASFPNLKAIHNLEQSSGVWTGGDWVQGLTVACDLLEQHSAGNAYNKIGFIVISSFESNVELSPLANIQKTINQYGVDVVCITSTDVSSTPLSNLSNVEITSIDQCLSETQFTPKEERNAMAWNVDFLIGDMAIPVTGYKWVGKEYTGNLWTAVMKSKQELVMSTREYKIRTDPSLPALEVDQLVRGYHYGNTIIPMTDDERKAMKYESGERGLRLICFTRKGNIPLYVLQDDTVYVITASAKSTNNSLLLSLIRQLSEEDLVCIVRQVYNRNNAPTIQVLYPVVEEDEEQEEEEESKKKYYFIMVRLPYAQFMNNISVPEVAQFSSYYNKTQDDFSSQELNSMQAYVEQLNLTKAAEYADDIPYLPEVTRDPSIQVRTWAQIRKYVSGSPANSQREEPAILSGGGDVKADLVDPSSIPEAIRALYSPSSKVEDGGRELRDVFGELAESVEIKKE</sequence>
<dbReference type="GO" id="GO:0004386">
    <property type="term" value="F:helicase activity"/>
    <property type="evidence" value="ECO:0007669"/>
    <property type="project" value="UniProtKB-KW"/>
</dbReference>
<accession>A0A8D8RFK2</accession>
<organism evidence="12">
    <name type="scientific">Cacopsylla melanoneura</name>
    <dbReference type="NCBI Taxonomy" id="428564"/>
    <lineage>
        <taxon>Eukaryota</taxon>
        <taxon>Metazoa</taxon>
        <taxon>Ecdysozoa</taxon>
        <taxon>Arthropoda</taxon>
        <taxon>Hexapoda</taxon>
        <taxon>Insecta</taxon>
        <taxon>Pterygota</taxon>
        <taxon>Neoptera</taxon>
        <taxon>Paraneoptera</taxon>
        <taxon>Hemiptera</taxon>
        <taxon>Sternorrhyncha</taxon>
        <taxon>Psylloidea</taxon>
        <taxon>Psyllidae</taxon>
        <taxon>Psyllinae</taxon>
        <taxon>Cacopsylla</taxon>
    </lineage>
</organism>
<evidence type="ECO:0000313" key="12">
    <source>
        <dbReference type="EMBL" id="CAG6650140.1"/>
    </source>
</evidence>
<evidence type="ECO:0000256" key="10">
    <source>
        <dbReference type="ARBA" id="ARBA00023242"/>
    </source>
</evidence>
<dbReference type="GO" id="GO:0006303">
    <property type="term" value="P:double-strand break repair via nonhomologous end joining"/>
    <property type="evidence" value="ECO:0007669"/>
    <property type="project" value="InterPro"/>
</dbReference>
<dbReference type="SUPFAM" id="SSF53300">
    <property type="entry name" value="vWA-like"/>
    <property type="match status" value="1"/>
</dbReference>
<dbReference type="GO" id="GO:0005524">
    <property type="term" value="F:ATP binding"/>
    <property type="evidence" value="ECO:0007669"/>
    <property type="project" value="UniProtKB-KW"/>
</dbReference>
<dbReference type="Pfam" id="PF03731">
    <property type="entry name" value="Ku_N"/>
    <property type="match status" value="1"/>
</dbReference>
<feature type="domain" description="Ku" evidence="11">
    <location>
        <begin position="251"/>
        <end position="406"/>
    </location>
</feature>
<keyword evidence="7" id="KW-0238">DNA-binding</keyword>
<dbReference type="InterPro" id="IPR006164">
    <property type="entry name" value="DNA_bd_Ku70/Ku80"/>
</dbReference>
<evidence type="ECO:0000256" key="6">
    <source>
        <dbReference type="ARBA" id="ARBA00022840"/>
    </source>
</evidence>
<evidence type="ECO:0000256" key="4">
    <source>
        <dbReference type="ARBA" id="ARBA00022801"/>
    </source>
</evidence>
<evidence type="ECO:0000256" key="9">
    <source>
        <dbReference type="ARBA" id="ARBA00023204"/>
    </source>
</evidence>
<dbReference type="SMART" id="SM00559">
    <property type="entry name" value="Ku78"/>
    <property type="match status" value="1"/>
</dbReference>
<dbReference type="InterPro" id="IPR005161">
    <property type="entry name" value="Ku_N"/>
</dbReference>
<evidence type="ECO:0000256" key="1">
    <source>
        <dbReference type="ARBA" id="ARBA00004123"/>
    </source>
</evidence>
<keyword evidence="4" id="KW-0378">Hydrolase</keyword>
<protein>
    <submittedName>
        <fullName evidence="12">X-ray repair cross-complementing protein 5</fullName>
    </submittedName>
</protein>
<evidence type="ECO:0000256" key="7">
    <source>
        <dbReference type="ARBA" id="ARBA00023125"/>
    </source>
</evidence>
<dbReference type="GO" id="GO:0043564">
    <property type="term" value="C:Ku70:Ku80 complex"/>
    <property type="evidence" value="ECO:0007669"/>
    <property type="project" value="TreeGrafter"/>
</dbReference>
<dbReference type="GO" id="GO:0042162">
    <property type="term" value="F:telomeric DNA binding"/>
    <property type="evidence" value="ECO:0007669"/>
    <property type="project" value="TreeGrafter"/>
</dbReference>
<dbReference type="PANTHER" id="PTHR12604:SF4">
    <property type="entry name" value="X-RAY REPAIR CROSS-COMPLEMENTING PROTEIN 5"/>
    <property type="match status" value="1"/>
</dbReference>
<evidence type="ECO:0000256" key="8">
    <source>
        <dbReference type="ARBA" id="ARBA00023172"/>
    </source>
</evidence>
<dbReference type="EMBL" id="HBUF01160976">
    <property type="protein sequence ID" value="CAG6650140.1"/>
    <property type="molecule type" value="Transcribed_RNA"/>
</dbReference>
<comment type="subcellular location">
    <subcellularLocation>
        <location evidence="1">Nucleus</location>
    </subcellularLocation>
</comment>
<dbReference type="SUPFAM" id="SSF100939">
    <property type="entry name" value="SPOC domain-like"/>
    <property type="match status" value="1"/>
</dbReference>
<reference evidence="12" key="1">
    <citation type="submission" date="2021-05" db="EMBL/GenBank/DDBJ databases">
        <authorList>
            <person name="Alioto T."/>
            <person name="Alioto T."/>
            <person name="Gomez Garrido J."/>
        </authorList>
    </citation>
    <scope>NUCLEOTIDE SEQUENCE</scope>
</reference>